<dbReference type="Pfam" id="PF00575">
    <property type="entry name" value="S1"/>
    <property type="match status" value="1"/>
</dbReference>
<dbReference type="AlphaFoldDB" id="A0A6N8EFU0"/>
<comment type="similarity">
    <text evidence="7">Belongs to the NusA family.</text>
</comment>
<gene>
    <name evidence="7 9" type="primary">nusA</name>
    <name evidence="9" type="ORF">GJ668_10545</name>
</gene>
<dbReference type="InterPro" id="IPR012340">
    <property type="entry name" value="NA-bd_OB-fold"/>
</dbReference>
<organism evidence="9 10">
    <name type="scientific">Allochromatium palmeri</name>
    <dbReference type="NCBI Taxonomy" id="231048"/>
    <lineage>
        <taxon>Bacteria</taxon>
        <taxon>Pseudomonadati</taxon>
        <taxon>Pseudomonadota</taxon>
        <taxon>Gammaproteobacteria</taxon>
        <taxon>Chromatiales</taxon>
        <taxon>Chromatiaceae</taxon>
        <taxon>Allochromatium</taxon>
    </lineage>
</organism>
<dbReference type="SUPFAM" id="SSF69705">
    <property type="entry name" value="Transcription factor NusA, N-terminal domain"/>
    <property type="match status" value="1"/>
</dbReference>
<dbReference type="Gene3D" id="2.40.50.140">
    <property type="entry name" value="Nucleic acid-binding proteins"/>
    <property type="match status" value="1"/>
</dbReference>
<dbReference type="PANTHER" id="PTHR22648">
    <property type="entry name" value="TRANSCRIPTION TERMINATION FACTOR NUSA"/>
    <property type="match status" value="1"/>
</dbReference>
<dbReference type="SUPFAM" id="SSF54814">
    <property type="entry name" value="Prokaryotic type KH domain (KH-domain type II)"/>
    <property type="match status" value="2"/>
</dbReference>
<feature type="domain" description="S1 motif" evidence="8">
    <location>
        <begin position="141"/>
        <end position="206"/>
    </location>
</feature>
<dbReference type="GO" id="GO:0005829">
    <property type="term" value="C:cytosol"/>
    <property type="evidence" value="ECO:0007669"/>
    <property type="project" value="TreeGrafter"/>
</dbReference>
<evidence type="ECO:0000256" key="6">
    <source>
        <dbReference type="ARBA" id="ARBA00023163"/>
    </source>
</evidence>
<dbReference type="NCBIfam" id="TIGR01954">
    <property type="entry name" value="nusA_Cterm_rpt"/>
    <property type="match status" value="2"/>
</dbReference>
<keyword evidence="5 7" id="KW-0805">Transcription regulation</keyword>
<dbReference type="FunFam" id="3.30.300.20:FF:000002">
    <property type="entry name" value="Transcription termination/antitermination protein NusA"/>
    <property type="match status" value="1"/>
</dbReference>
<dbReference type="Gene3D" id="3.30.1480.10">
    <property type="entry name" value="NusA, N-terminal domain"/>
    <property type="match status" value="1"/>
</dbReference>
<evidence type="ECO:0000256" key="7">
    <source>
        <dbReference type="HAMAP-Rule" id="MF_00945"/>
    </source>
</evidence>
<dbReference type="PROSITE" id="PS50084">
    <property type="entry name" value="KH_TYPE_1"/>
    <property type="match status" value="1"/>
</dbReference>
<dbReference type="CDD" id="cd02134">
    <property type="entry name" value="KH-II_NusA_rpt1"/>
    <property type="match status" value="1"/>
</dbReference>
<evidence type="ECO:0000259" key="8">
    <source>
        <dbReference type="PROSITE" id="PS50126"/>
    </source>
</evidence>
<dbReference type="InterPro" id="IPR013735">
    <property type="entry name" value="TF_NusA_N"/>
</dbReference>
<dbReference type="InterPro" id="IPR010995">
    <property type="entry name" value="DNA_repair_Rad51/TF_NusA_a-hlx"/>
</dbReference>
<comment type="subcellular location">
    <subcellularLocation>
        <location evidence="7">Cytoplasm</location>
    </subcellularLocation>
</comment>
<dbReference type="SMART" id="SM00316">
    <property type="entry name" value="S1"/>
    <property type="match status" value="1"/>
</dbReference>
<keyword evidence="2 7" id="KW-0963">Cytoplasm</keyword>
<dbReference type="CDD" id="cd04455">
    <property type="entry name" value="S1_NusA"/>
    <property type="match status" value="1"/>
</dbReference>
<evidence type="ECO:0000313" key="9">
    <source>
        <dbReference type="EMBL" id="MTW21526.1"/>
    </source>
</evidence>
<dbReference type="InterPro" id="IPR015946">
    <property type="entry name" value="KH_dom-like_a/b"/>
</dbReference>
<dbReference type="InterPro" id="IPR003029">
    <property type="entry name" value="S1_domain"/>
</dbReference>
<keyword evidence="10" id="KW-1185">Reference proteome</keyword>
<evidence type="ECO:0000256" key="2">
    <source>
        <dbReference type="ARBA" id="ARBA00022490"/>
    </source>
</evidence>
<reference evidence="9 10" key="1">
    <citation type="submission" date="2019-11" db="EMBL/GenBank/DDBJ databases">
        <title>Whole-genome sequence of the anaerobic purple sulfur bacterium Allochromatium palmeri DSM 15591.</title>
        <authorList>
            <person name="Kyndt J.A."/>
            <person name="Meyer T.E."/>
        </authorList>
    </citation>
    <scope>NUCLEOTIDE SEQUENCE [LARGE SCALE GENOMIC DNA]</scope>
    <source>
        <strain evidence="9 10">DSM 15591</strain>
    </source>
</reference>
<evidence type="ECO:0000256" key="1">
    <source>
        <dbReference type="ARBA" id="ARBA00022472"/>
    </source>
</evidence>
<dbReference type="Proteomes" id="UP000434044">
    <property type="component" value="Unassembled WGS sequence"/>
</dbReference>
<dbReference type="NCBIfam" id="TIGR01953">
    <property type="entry name" value="NusA"/>
    <property type="match status" value="1"/>
</dbReference>
<dbReference type="SUPFAM" id="SSF50249">
    <property type="entry name" value="Nucleic acid-binding proteins"/>
    <property type="match status" value="1"/>
</dbReference>
<dbReference type="InterPro" id="IPR030842">
    <property type="entry name" value="TF_NusA_bacterial"/>
</dbReference>
<dbReference type="InterPro" id="IPR036555">
    <property type="entry name" value="NusA_N_sf"/>
</dbReference>
<dbReference type="PANTHER" id="PTHR22648:SF0">
    <property type="entry name" value="TRANSCRIPTION TERMINATION_ANTITERMINATION PROTEIN NUSA"/>
    <property type="match status" value="1"/>
</dbReference>
<proteinExistence type="inferred from homology"/>
<dbReference type="Gene3D" id="3.30.300.20">
    <property type="match status" value="2"/>
</dbReference>
<evidence type="ECO:0000313" key="10">
    <source>
        <dbReference type="Proteomes" id="UP000434044"/>
    </source>
</evidence>
<evidence type="ECO:0000256" key="4">
    <source>
        <dbReference type="ARBA" id="ARBA00022884"/>
    </source>
</evidence>
<dbReference type="Gene3D" id="1.10.150.20">
    <property type="entry name" value="5' to 3' exonuclease, C-terminal subdomain"/>
    <property type="match status" value="2"/>
</dbReference>
<sequence>MSKEILNVVEAVSNEKDVPEGVIFEAIEAALASATRKKHGGEIDVRVSIDRKTGNYHSFRRWEIVSDPEDGEVLEAPSRQITASAAAILEPHLGLGDFMEEEIESELFGRIAAQTAKQVIVQKVRDAERAKIVDAFASRKGQLVTGIVKKAERNTILLDLGNNAEAFIPRDHVIPRESVRPGDRLRGYLYDVRSEQKGPQLFVSRTAPELLIELFKLEVPEVGEGLIEILGAARDPGVRAKIAVRTRDPRIDPVGACVGMRGSRVQAVSNELNGERVDIILWDENPAQFVINAMSPADVVSIVIDEEARSMDVAVKEENLAQAIGRFGQNVRLATQLSGWELNVMNEQDAATKSEQEANRSAQVFMDQLGIDEGLAALLVEEGFSSVDEVAYVPLDEMRAIDELDEETIELLRERANDVLVTRAIATEEVDEVSGPSLSALKGMDEELVETLAERGIATLEDLADLAVDDLMEIEGMDEERAARLIMQAREPLFANAPEE</sequence>
<dbReference type="InterPro" id="IPR010214">
    <property type="entry name" value="Tscrpt_termin_fac_NusA_C_rpt"/>
</dbReference>
<protein>
    <recommendedName>
        <fullName evidence="7">Transcription termination/antitermination protein NusA</fullName>
    </recommendedName>
</protein>
<dbReference type="SUPFAM" id="SSF47794">
    <property type="entry name" value="Rad51 N-terminal domain-like"/>
    <property type="match status" value="2"/>
</dbReference>
<dbReference type="InterPro" id="IPR025249">
    <property type="entry name" value="TF_NusA_KH_1st"/>
</dbReference>
<dbReference type="FunFam" id="3.30.300.20:FF:000005">
    <property type="entry name" value="Transcription termination/antitermination protein NusA"/>
    <property type="match status" value="1"/>
</dbReference>
<dbReference type="InterPro" id="IPR058582">
    <property type="entry name" value="KH_NusA_2nd"/>
</dbReference>
<comment type="function">
    <text evidence="7">Participates in both transcription termination and antitermination.</text>
</comment>
<keyword evidence="1 7" id="KW-0806">Transcription termination</keyword>
<dbReference type="GO" id="GO:0000166">
    <property type="term" value="F:nucleotide binding"/>
    <property type="evidence" value="ECO:0007669"/>
    <property type="project" value="InterPro"/>
</dbReference>
<name>A0A6N8EFU0_9GAMM</name>
<dbReference type="Pfam" id="PF26594">
    <property type="entry name" value="KH_NusA_2nd"/>
    <property type="match status" value="1"/>
</dbReference>
<keyword evidence="4 7" id="KW-0694">RNA-binding</keyword>
<dbReference type="Pfam" id="PF13184">
    <property type="entry name" value="KH_NusA_1st"/>
    <property type="match status" value="1"/>
</dbReference>
<keyword evidence="3 7" id="KW-0889">Transcription antitermination</keyword>
<dbReference type="GO" id="GO:0031564">
    <property type="term" value="P:transcription antitermination"/>
    <property type="evidence" value="ECO:0007669"/>
    <property type="project" value="UniProtKB-UniRule"/>
</dbReference>
<dbReference type="GO" id="GO:0003700">
    <property type="term" value="F:DNA-binding transcription factor activity"/>
    <property type="evidence" value="ECO:0007669"/>
    <property type="project" value="InterPro"/>
</dbReference>
<evidence type="ECO:0000256" key="5">
    <source>
        <dbReference type="ARBA" id="ARBA00023015"/>
    </source>
</evidence>
<dbReference type="InterPro" id="IPR009019">
    <property type="entry name" value="KH_sf_prok-type"/>
</dbReference>
<dbReference type="PROSITE" id="PS50126">
    <property type="entry name" value="S1"/>
    <property type="match status" value="1"/>
</dbReference>
<evidence type="ECO:0000256" key="3">
    <source>
        <dbReference type="ARBA" id="ARBA00022814"/>
    </source>
</evidence>
<comment type="caution">
    <text evidence="9">The sequence shown here is derived from an EMBL/GenBank/DDBJ whole genome shotgun (WGS) entry which is preliminary data.</text>
</comment>
<dbReference type="RefSeq" id="WP_155450113.1">
    <property type="nucleotide sequence ID" value="NZ_WNKT01000020.1"/>
</dbReference>
<dbReference type="InterPro" id="IPR010213">
    <property type="entry name" value="TF_NusA"/>
</dbReference>
<dbReference type="Pfam" id="PF08529">
    <property type="entry name" value="NusA_N"/>
    <property type="match status" value="1"/>
</dbReference>
<accession>A0A6N8EFU0</accession>
<dbReference type="GO" id="GO:0003723">
    <property type="term" value="F:RNA binding"/>
    <property type="evidence" value="ECO:0007669"/>
    <property type="project" value="UniProtKB-UniRule"/>
</dbReference>
<dbReference type="EMBL" id="WNKT01000020">
    <property type="protein sequence ID" value="MTW21526.1"/>
    <property type="molecule type" value="Genomic_DNA"/>
</dbReference>
<keyword evidence="6 7" id="KW-0804">Transcription</keyword>
<dbReference type="OrthoDB" id="9807233at2"/>
<dbReference type="GO" id="GO:0006353">
    <property type="term" value="P:DNA-templated transcription termination"/>
    <property type="evidence" value="ECO:0007669"/>
    <property type="project" value="UniProtKB-UniRule"/>
</dbReference>
<dbReference type="CDD" id="cd22529">
    <property type="entry name" value="KH-II_NusA_rpt2"/>
    <property type="match status" value="1"/>
</dbReference>
<dbReference type="Pfam" id="PF14520">
    <property type="entry name" value="HHH_5"/>
    <property type="match status" value="1"/>
</dbReference>
<comment type="subunit">
    <text evidence="7">Monomer. Binds directly to the core enzyme of the DNA-dependent RNA polymerase and to nascent RNA.</text>
</comment>
<dbReference type="HAMAP" id="MF_00945_B">
    <property type="entry name" value="NusA_B"/>
    <property type="match status" value="1"/>
</dbReference>